<comment type="caution">
    <text evidence="2">The sequence shown here is derived from an EMBL/GenBank/DDBJ whole genome shotgun (WGS) entry which is preliminary data.</text>
</comment>
<accession>A0A375HTT8</accession>
<evidence type="ECO:0000313" key="4">
    <source>
        <dbReference type="Proteomes" id="UP000256297"/>
    </source>
</evidence>
<sequence>MPGMSRGTGGGIADLLAGEKSSSSAGQGGAARHGSPHTVHHLFETLNRLSDPRDGIDRFRVQPPLDRRCPLGKPSRGLYRGPLKRDGIVAVADAIQTEQIP</sequence>
<geneLocation type="plasmid" evidence="4">
    <name>cbm2589_p</name>
</geneLocation>
<dbReference type="Proteomes" id="UP000257016">
    <property type="component" value="Unassembled WGS sequence"/>
</dbReference>
<protein>
    <submittedName>
        <fullName evidence="2">Uncharacterized protein</fullName>
    </submittedName>
</protein>
<feature type="compositionally biased region" description="Gly residues" evidence="1">
    <location>
        <begin position="1"/>
        <end position="12"/>
    </location>
</feature>
<proteinExistence type="predicted"/>
<name>A0A375HTT8_9BURK</name>
<dbReference type="AlphaFoldDB" id="A0A375HTT8"/>
<dbReference type="EMBL" id="OFSP01000062">
    <property type="protein sequence ID" value="SOY76346.1"/>
    <property type="molecule type" value="Genomic_DNA"/>
</dbReference>
<reference evidence="2 4" key="1">
    <citation type="submission" date="2018-01" db="EMBL/GenBank/DDBJ databases">
        <authorList>
            <person name="Clerissi C."/>
        </authorList>
    </citation>
    <scope>NUCLEOTIDE SEQUENCE [LARGE SCALE GENOMIC DNA]</scope>
    <source>
        <strain evidence="3">Cupriavidus taiwanensis LMG 19430</strain>
        <strain evidence="2">Cupriavidus taiwanensis STM 3521</strain>
        <plasmid evidence="4">cbm2589_p</plasmid>
    </source>
</reference>
<gene>
    <name evidence="3" type="ORF">CBM2586_P30036</name>
    <name evidence="2" type="ORF">CBM2589_P30038</name>
</gene>
<feature type="region of interest" description="Disordered" evidence="1">
    <location>
        <begin position="52"/>
        <end position="78"/>
    </location>
</feature>
<organism evidence="2 4">
    <name type="scientific">Cupriavidus taiwanensis</name>
    <dbReference type="NCBI Taxonomy" id="164546"/>
    <lineage>
        <taxon>Bacteria</taxon>
        <taxon>Pseudomonadati</taxon>
        <taxon>Pseudomonadota</taxon>
        <taxon>Betaproteobacteria</taxon>
        <taxon>Burkholderiales</taxon>
        <taxon>Burkholderiaceae</taxon>
        <taxon>Cupriavidus</taxon>
    </lineage>
</organism>
<dbReference type="Proteomes" id="UP000256297">
    <property type="component" value="Plasmid CBM2589_p"/>
</dbReference>
<evidence type="ECO:0000313" key="2">
    <source>
        <dbReference type="EMBL" id="SOY76346.1"/>
    </source>
</evidence>
<dbReference type="EMBL" id="OFSN01000050">
    <property type="protein sequence ID" value="SOY77904.1"/>
    <property type="molecule type" value="Genomic_DNA"/>
</dbReference>
<feature type="region of interest" description="Disordered" evidence="1">
    <location>
        <begin position="1"/>
        <end position="39"/>
    </location>
</feature>
<feature type="compositionally biased region" description="Basic and acidic residues" evidence="1">
    <location>
        <begin position="52"/>
        <end position="69"/>
    </location>
</feature>
<evidence type="ECO:0000313" key="3">
    <source>
        <dbReference type="EMBL" id="SOY77904.1"/>
    </source>
</evidence>
<evidence type="ECO:0000256" key="1">
    <source>
        <dbReference type="SAM" id="MobiDB-lite"/>
    </source>
</evidence>